<dbReference type="GO" id="GO:0016818">
    <property type="term" value="F:hydrolase activity, acting on acid anhydrides, in phosphorus-containing anhydrides"/>
    <property type="evidence" value="ECO:0007669"/>
    <property type="project" value="InterPro"/>
</dbReference>
<evidence type="ECO:0000313" key="7">
    <source>
        <dbReference type="EMBL" id="MCM0620699.1"/>
    </source>
</evidence>
<dbReference type="InterPro" id="IPR039121">
    <property type="entry name" value="NUDT19"/>
</dbReference>
<evidence type="ECO:0000313" key="8">
    <source>
        <dbReference type="Proteomes" id="UP001139485"/>
    </source>
</evidence>
<keyword evidence="4 7" id="KW-0378">Hydrolase</keyword>
<dbReference type="PANTHER" id="PTHR12318">
    <property type="entry name" value="TESTOSTERONE-REGULATED PROTEIN RP2"/>
    <property type="match status" value="1"/>
</dbReference>
<sequence>MPHVPIPPAPLPDSLVEAVREHAAGRRRAAEPRDAATVLLLRDGPGGVETYYLLRQRSMAFAAGMAVYPGGGVDARDASADLPWAGPPVSWWAERLGCTQDEARAVVAAAVRETFEESGVLLASEPGSEVVVPTEGAAWEADRVACETRACSLSELLTRRGLVLRSDLLAPWDAWLTPEIEPRRYRTWFLVAALPAGCATRDVSGESSSVEWAPAGAQAARAETGEVAMMPPTYLTSLEVGAFDSVAAVLEDGAGRRLEMFCPQPVETDGEWRFRYPDRLQRLLVGRGRA</sequence>
<dbReference type="AlphaFoldDB" id="A0A9X2D9R5"/>
<evidence type="ECO:0000256" key="5">
    <source>
        <dbReference type="ARBA" id="ARBA00022842"/>
    </source>
</evidence>
<dbReference type="CDD" id="cd18870">
    <property type="entry name" value="NUDIX_AcylCoAdiphos_Nudt19"/>
    <property type="match status" value="1"/>
</dbReference>
<gene>
    <name evidence="7" type="ORF">M8330_10395</name>
</gene>
<reference evidence="7" key="1">
    <citation type="submission" date="2022-05" db="EMBL/GenBank/DDBJ databases">
        <authorList>
            <person name="Tuo L."/>
        </authorList>
    </citation>
    <scope>NUCLEOTIDE SEQUENCE</scope>
    <source>
        <strain evidence="7">BSK12Z-4</strain>
    </source>
</reference>
<comment type="cofactor">
    <cofactor evidence="2">
        <name>Mg(2+)</name>
        <dbReference type="ChEBI" id="CHEBI:18420"/>
    </cofactor>
</comment>
<organism evidence="7 8">
    <name type="scientific">Nocardioides bruguierae</name>
    <dbReference type="NCBI Taxonomy" id="2945102"/>
    <lineage>
        <taxon>Bacteria</taxon>
        <taxon>Bacillati</taxon>
        <taxon>Actinomycetota</taxon>
        <taxon>Actinomycetes</taxon>
        <taxon>Propionibacteriales</taxon>
        <taxon>Nocardioidaceae</taxon>
        <taxon>Nocardioides</taxon>
    </lineage>
</organism>
<dbReference type="PANTHER" id="PTHR12318:SF0">
    <property type="entry name" value="ACYL-COENZYME A DIPHOSPHATASE NUDT19"/>
    <property type="match status" value="1"/>
</dbReference>
<dbReference type="SUPFAM" id="SSF55811">
    <property type="entry name" value="Nudix"/>
    <property type="match status" value="1"/>
</dbReference>
<evidence type="ECO:0000256" key="6">
    <source>
        <dbReference type="ARBA" id="ARBA00023211"/>
    </source>
</evidence>
<accession>A0A9X2D9R5</accession>
<protein>
    <submittedName>
        <fullName evidence="7">NUDIX hydrolase</fullName>
    </submittedName>
</protein>
<keyword evidence="6" id="KW-0464">Manganese</keyword>
<keyword evidence="5" id="KW-0460">Magnesium</keyword>
<keyword evidence="8" id="KW-1185">Reference proteome</keyword>
<evidence type="ECO:0000256" key="1">
    <source>
        <dbReference type="ARBA" id="ARBA00001936"/>
    </source>
</evidence>
<proteinExistence type="predicted"/>
<comment type="cofactor">
    <cofactor evidence="1">
        <name>Mn(2+)</name>
        <dbReference type="ChEBI" id="CHEBI:29035"/>
    </cofactor>
</comment>
<dbReference type="GO" id="GO:0046872">
    <property type="term" value="F:metal ion binding"/>
    <property type="evidence" value="ECO:0007669"/>
    <property type="project" value="UniProtKB-KW"/>
</dbReference>
<evidence type="ECO:0000256" key="4">
    <source>
        <dbReference type="ARBA" id="ARBA00022801"/>
    </source>
</evidence>
<dbReference type="Proteomes" id="UP001139485">
    <property type="component" value="Unassembled WGS sequence"/>
</dbReference>
<dbReference type="RefSeq" id="WP_250827260.1">
    <property type="nucleotide sequence ID" value="NZ_JAMOIL010000011.1"/>
</dbReference>
<dbReference type="Gene3D" id="3.90.79.10">
    <property type="entry name" value="Nucleoside Triphosphate Pyrophosphohydrolase"/>
    <property type="match status" value="1"/>
</dbReference>
<evidence type="ECO:0000256" key="2">
    <source>
        <dbReference type="ARBA" id="ARBA00001946"/>
    </source>
</evidence>
<evidence type="ECO:0000256" key="3">
    <source>
        <dbReference type="ARBA" id="ARBA00022723"/>
    </source>
</evidence>
<name>A0A9X2D9R5_9ACTN</name>
<dbReference type="InterPro" id="IPR015797">
    <property type="entry name" value="NUDIX_hydrolase-like_dom_sf"/>
</dbReference>
<dbReference type="EMBL" id="JAMOIL010000011">
    <property type="protein sequence ID" value="MCM0620699.1"/>
    <property type="molecule type" value="Genomic_DNA"/>
</dbReference>
<keyword evidence="3" id="KW-0479">Metal-binding</keyword>
<comment type="caution">
    <text evidence="7">The sequence shown here is derived from an EMBL/GenBank/DDBJ whole genome shotgun (WGS) entry which is preliminary data.</text>
</comment>